<dbReference type="Gene3D" id="3.30.565.10">
    <property type="entry name" value="Histidine kinase-like ATPase, C-terminal domain"/>
    <property type="match status" value="1"/>
</dbReference>
<dbReference type="InterPro" id="IPR011123">
    <property type="entry name" value="Y_Y_Y"/>
</dbReference>
<dbReference type="SMART" id="SM00387">
    <property type="entry name" value="HATPase_c"/>
    <property type="match status" value="1"/>
</dbReference>
<evidence type="ECO:0000256" key="4">
    <source>
        <dbReference type="SAM" id="Phobius"/>
    </source>
</evidence>
<dbReference type="InterPro" id="IPR050482">
    <property type="entry name" value="Sensor_HK_TwoCompSys"/>
</dbReference>
<sequence length="400" mass="45012">MQREAVGIPGVIGLLGLWLCGLAGASPAVFGSATIRAVTVGDHVYAAHSGLLLPPGTRSLRIDYELTDPLAHFAYRLDNVDPQWRIAGGRLQAAYTNLEPGSYRFRIAVTDADGSDPFEAARLDFRIAPRYFQTWWFRLACTIAALAALWLLYLLRLRQMTLRLRVRLEERYGERERIARELHDTLLQSIQGLLLRFEAFAADIRDPATRAQFERTLDRADAVLVEGRERVRLLREMALPAQELEEAYTQIADELALLRPVPFRVTPDREHRRPLNPLVRDELLQLGREALNNAFQHAQARHIDVLIAYGRKELELLIRDDGRGIDRAILAAGGRPGHWGLSNMRERADKIGATFVIRSESGVGTEVTVRVPAAAAYCNRSARRWLRELAGRAVAHDVLP</sequence>
<evidence type="ECO:0000256" key="3">
    <source>
        <dbReference type="ARBA" id="ARBA00023012"/>
    </source>
</evidence>
<keyword evidence="4" id="KW-0812">Transmembrane</keyword>
<reference evidence="6" key="1">
    <citation type="submission" date="2020-03" db="EMBL/GenBank/DDBJ databases">
        <title>Solimonas marina sp. nov., isolated from deep seawater of the Pacific Ocean.</title>
        <authorList>
            <person name="Liu X."/>
            <person name="Lai Q."/>
            <person name="Sun F."/>
            <person name="Gai Y."/>
            <person name="Li G."/>
            <person name="Shao Z."/>
        </authorList>
    </citation>
    <scope>NUCLEOTIDE SEQUENCE</scope>
    <source>
        <strain evidence="6">C16B3</strain>
    </source>
</reference>
<evidence type="ECO:0000256" key="2">
    <source>
        <dbReference type="ARBA" id="ARBA00022777"/>
    </source>
</evidence>
<dbReference type="GO" id="GO:0016020">
    <property type="term" value="C:membrane"/>
    <property type="evidence" value="ECO:0007669"/>
    <property type="project" value="InterPro"/>
</dbReference>
<dbReference type="Gene3D" id="1.20.5.1930">
    <property type="match status" value="1"/>
</dbReference>
<keyword evidence="1" id="KW-0808">Transferase</keyword>
<organism evidence="6 7">
    <name type="scientific">Solimonas marina</name>
    <dbReference type="NCBI Taxonomy" id="2714601"/>
    <lineage>
        <taxon>Bacteria</taxon>
        <taxon>Pseudomonadati</taxon>
        <taxon>Pseudomonadota</taxon>
        <taxon>Gammaproteobacteria</taxon>
        <taxon>Nevskiales</taxon>
        <taxon>Nevskiaceae</taxon>
        <taxon>Solimonas</taxon>
    </lineage>
</organism>
<dbReference type="PANTHER" id="PTHR24421:SF62">
    <property type="entry name" value="SENSORY TRANSDUCTION HISTIDINE KINASE"/>
    <property type="match status" value="1"/>
</dbReference>
<proteinExistence type="predicted"/>
<dbReference type="Pfam" id="PF07730">
    <property type="entry name" value="HisKA_3"/>
    <property type="match status" value="1"/>
</dbReference>
<comment type="caution">
    <text evidence="6">The sequence shown here is derived from an EMBL/GenBank/DDBJ whole genome shotgun (WGS) entry which is preliminary data.</text>
</comment>
<dbReference type="GO" id="GO:0046983">
    <property type="term" value="F:protein dimerization activity"/>
    <property type="evidence" value="ECO:0007669"/>
    <property type="project" value="InterPro"/>
</dbReference>
<evidence type="ECO:0000313" key="6">
    <source>
        <dbReference type="EMBL" id="NKF23025.1"/>
    </source>
</evidence>
<keyword evidence="3" id="KW-0902">Two-component regulatory system</keyword>
<keyword evidence="2" id="KW-0418">Kinase</keyword>
<dbReference type="InterPro" id="IPR013783">
    <property type="entry name" value="Ig-like_fold"/>
</dbReference>
<protein>
    <recommendedName>
        <fullName evidence="5">Histidine kinase/HSP90-like ATPase domain-containing protein</fullName>
    </recommendedName>
</protein>
<keyword evidence="4" id="KW-1133">Transmembrane helix</keyword>
<dbReference type="AlphaFoldDB" id="A0A969WDY6"/>
<dbReference type="InterPro" id="IPR003594">
    <property type="entry name" value="HATPase_dom"/>
</dbReference>
<dbReference type="GO" id="GO:0000155">
    <property type="term" value="F:phosphorelay sensor kinase activity"/>
    <property type="evidence" value="ECO:0007669"/>
    <property type="project" value="InterPro"/>
</dbReference>
<dbReference type="SUPFAM" id="SSF55874">
    <property type="entry name" value="ATPase domain of HSP90 chaperone/DNA topoisomerase II/histidine kinase"/>
    <property type="match status" value="1"/>
</dbReference>
<accession>A0A969WDY6</accession>
<feature type="transmembrane region" description="Helical" evidence="4">
    <location>
        <begin position="135"/>
        <end position="155"/>
    </location>
</feature>
<dbReference type="Proteomes" id="UP000653472">
    <property type="component" value="Unassembled WGS sequence"/>
</dbReference>
<keyword evidence="7" id="KW-1185">Reference proteome</keyword>
<dbReference type="CDD" id="cd16917">
    <property type="entry name" value="HATPase_UhpB-NarQ-NarX-like"/>
    <property type="match status" value="1"/>
</dbReference>
<name>A0A969WDY6_9GAMM</name>
<feature type="domain" description="Histidine kinase/HSP90-like ATPase" evidence="5">
    <location>
        <begin position="278"/>
        <end position="375"/>
    </location>
</feature>
<evidence type="ECO:0000259" key="5">
    <source>
        <dbReference type="SMART" id="SM00387"/>
    </source>
</evidence>
<dbReference type="RefSeq" id="WP_168148353.1">
    <property type="nucleotide sequence ID" value="NZ_JAAVXB010000006.1"/>
</dbReference>
<dbReference type="Pfam" id="PF07495">
    <property type="entry name" value="Y_Y_Y"/>
    <property type="match status" value="1"/>
</dbReference>
<dbReference type="PANTHER" id="PTHR24421">
    <property type="entry name" value="NITRATE/NITRITE SENSOR PROTEIN NARX-RELATED"/>
    <property type="match status" value="1"/>
</dbReference>
<dbReference type="InterPro" id="IPR011712">
    <property type="entry name" value="Sig_transdc_His_kin_sub3_dim/P"/>
</dbReference>
<evidence type="ECO:0000313" key="7">
    <source>
        <dbReference type="Proteomes" id="UP000653472"/>
    </source>
</evidence>
<gene>
    <name evidence="6" type="ORF">G7Y82_11905</name>
</gene>
<dbReference type="Gene3D" id="2.60.40.10">
    <property type="entry name" value="Immunoglobulins"/>
    <property type="match status" value="1"/>
</dbReference>
<dbReference type="EMBL" id="JAAVXB010000006">
    <property type="protein sequence ID" value="NKF23025.1"/>
    <property type="molecule type" value="Genomic_DNA"/>
</dbReference>
<dbReference type="Pfam" id="PF02518">
    <property type="entry name" value="HATPase_c"/>
    <property type="match status" value="1"/>
</dbReference>
<dbReference type="InterPro" id="IPR036890">
    <property type="entry name" value="HATPase_C_sf"/>
</dbReference>
<evidence type="ECO:0000256" key="1">
    <source>
        <dbReference type="ARBA" id="ARBA00022679"/>
    </source>
</evidence>
<keyword evidence="4" id="KW-0472">Membrane</keyword>